<keyword evidence="1" id="KW-1133">Transmembrane helix</keyword>
<dbReference type="EMBL" id="JAOVZO020000021">
    <property type="protein sequence ID" value="MDC8015867.1"/>
    <property type="molecule type" value="Genomic_DNA"/>
</dbReference>
<keyword evidence="1" id="KW-0812">Transmembrane</keyword>
<feature type="transmembrane region" description="Helical" evidence="1">
    <location>
        <begin position="44"/>
        <end position="70"/>
    </location>
</feature>
<dbReference type="Proteomes" id="UP001139971">
    <property type="component" value="Unassembled WGS sequence"/>
</dbReference>
<name>A0A9X4BM16_9GAMM</name>
<gene>
    <name evidence="2" type="ORF">OD750_025370</name>
</gene>
<keyword evidence="1" id="KW-0472">Membrane</keyword>
<organism evidence="2 3">
    <name type="scientific">Tahibacter soli</name>
    <dbReference type="NCBI Taxonomy" id="2983605"/>
    <lineage>
        <taxon>Bacteria</taxon>
        <taxon>Pseudomonadati</taxon>
        <taxon>Pseudomonadota</taxon>
        <taxon>Gammaproteobacteria</taxon>
        <taxon>Lysobacterales</taxon>
        <taxon>Rhodanobacteraceae</taxon>
        <taxon>Tahibacter</taxon>
    </lineage>
</organism>
<protein>
    <submittedName>
        <fullName evidence="2">Uncharacterized protein</fullName>
    </submittedName>
</protein>
<dbReference type="RefSeq" id="WP_263543971.1">
    <property type="nucleotide sequence ID" value="NZ_JAOVZO020000021.1"/>
</dbReference>
<accession>A0A9X4BM16</accession>
<evidence type="ECO:0000256" key="1">
    <source>
        <dbReference type="SAM" id="Phobius"/>
    </source>
</evidence>
<keyword evidence="3" id="KW-1185">Reference proteome</keyword>
<evidence type="ECO:0000313" key="3">
    <source>
        <dbReference type="Proteomes" id="UP001139971"/>
    </source>
</evidence>
<feature type="transmembrane region" description="Helical" evidence="1">
    <location>
        <begin position="12"/>
        <end position="38"/>
    </location>
</feature>
<dbReference type="AlphaFoldDB" id="A0A9X4BM16"/>
<sequence>MTDENYPMTRVAANALVLATLVLAARLFAYAVAFVAGWRFDGDLMLLFVVAAFAIAVGTLGTIVFGLALVVRTVQRRVHPRYVIALTVLVALWFVPFALPPPYLWGMTQSLRAADIEEAALVEFASAARAQVAAAPPRVTHELRRELRALRNSQPRIVDRLPPDTRVVVDENDVYVWWGNRAAGAYGIRVFDRGEPPAGAPDTMSTRERRYTPRVLLTQYYD</sequence>
<comment type="caution">
    <text evidence="2">The sequence shown here is derived from an EMBL/GenBank/DDBJ whole genome shotgun (WGS) entry which is preliminary data.</text>
</comment>
<reference evidence="2" key="1">
    <citation type="submission" date="2023-02" db="EMBL/GenBank/DDBJ databases">
        <title>Tahibacter soli sp. nov. isolated from soil.</title>
        <authorList>
            <person name="Baek J.H."/>
            <person name="Lee J.K."/>
            <person name="Choi D.G."/>
            <person name="Jeon C.O."/>
        </authorList>
    </citation>
    <scope>NUCLEOTIDE SEQUENCE</scope>
    <source>
        <strain evidence="2">BL</strain>
    </source>
</reference>
<feature type="transmembrane region" description="Helical" evidence="1">
    <location>
        <begin position="82"/>
        <end position="99"/>
    </location>
</feature>
<proteinExistence type="predicted"/>
<evidence type="ECO:0000313" key="2">
    <source>
        <dbReference type="EMBL" id="MDC8015867.1"/>
    </source>
</evidence>